<dbReference type="AlphaFoldDB" id="A0A9P1NRQ5"/>
<evidence type="ECO:0000313" key="2">
    <source>
        <dbReference type="Proteomes" id="UP000007319"/>
    </source>
</evidence>
<sequence length="75" mass="8091">MADDLTFALEAIRELVDDLRRDAELMSFEVVVPEERLVGNEAAAFIERAAGFLEELAKAGGPTGERASAILRTVG</sequence>
<protein>
    <submittedName>
        <fullName evidence="1">Uncharacterized protein</fullName>
    </submittedName>
</protein>
<geneLocation type="plasmid" evidence="1 2">
    <name>AZOBR_p3</name>
</geneLocation>
<name>A0A9P1NRQ5_9PROT</name>
<keyword evidence="2" id="KW-1185">Reference proteome</keyword>
<accession>A0A9P1NRQ5</accession>
<proteinExistence type="predicted"/>
<dbReference type="KEGG" id="abs:AZOBR_p340124"/>
<gene>
    <name evidence="1" type="ORF">AZOBR_p340124</name>
</gene>
<keyword evidence="1" id="KW-0614">Plasmid</keyword>
<organism evidence="1 2">
    <name type="scientific">Azospirillum baldaniorum</name>
    <dbReference type="NCBI Taxonomy" id="1064539"/>
    <lineage>
        <taxon>Bacteria</taxon>
        <taxon>Pseudomonadati</taxon>
        <taxon>Pseudomonadota</taxon>
        <taxon>Alphaproteobacteria</taxon>
        <taxon>Rhodospirillales</taxon>
        <taxon>Azospirillaceae</taxon>
        <taxon>Azospirillum</taxon>
    </lineage>
</organism>
<dbReference type="RefSeq" id="WP_014199398.1">
    <property type="nucleotide sequence ID" value="NC_016595.1"/>
</dbReference>
<reference evidence="1 2" key="1">
    <citation type="journal article" date="2011" name="PLoS Genet.">
        <title>Azospirillum genomes reveal transition of bacteria from aquatic to terrestrial environments.</title>
        <authorList>
            <person name="Wisniewski-Dye F."/>
            <person name="Borziak K."/>
            <person name="Khalsa-Moyers G."/>
            <person name="Alexandre G."/>
            <person name="Sukharnikov L.O."/>
            <person name="Wuichet K."/>
            <person name="Hurst G.B."/>
            <person name="McDonald W.H."/>
            <person name="Robertson J.S."/>
            <person name="Barbe V."/>
            <person name="Calteau A."/>
            <person name="Rouy Z."/>
            <person name="Mangenot S."/>
            <person name="Prigent-Combaret C."/>
            <person name="Normand P."/>
            <person name="Boyer M."/>
            <person name="Siguier P."/>
            <person name="Dessaux Y."/>
            <person name="Elmerich C."/>
            <person name="Condemine G."/>
            <person name="Krishnen G."/>
            <person name="Kennedy I."/>
            <person name="Paterson A.H."/>
            <person name="Gonzalez V."/>
            <person name="Mavingui P."/>
            <person name="Zhulin I.B."/>
        </authorList>
    </citation>
    <scope>NUCLEOTIDE SEQUENCE [LARGE SCALE GENOMIC DNA]</scope>
    <source>
        <strain evidence="1 2">Sp245</strain>
    </source>
</reference>
<evidence type="ECO:0000313" key="1">
    <source>
        <dbReference type="EMBL" id="CCD02886.1"/>
    </source>
</evidence>
<dbReference type="EMBL" id="HE577330">
    <property type="protein sequence ID" value="CCD02886.1"/>
    <property type="molecule type" value="Genomic_DNA"/>
</dbReference>
<dbReference type="Proteomes" id="UP000007319">
    <property type="component" value="Plasmid AZOBR_p3"/>
</dbReference>